<feature type="transmembrane region" description="Helical" evidence="9">
    <location>
        <begin position="7"/>
        <end position="27"/>
    </location>
</feature>
<proteinExistence type="inferred from homology"/>
<keyword evidence="8 9" id="KW-0472">Membrane</keyword>
<feature type="transmembrane region" description="Helical" evidence="9">
    <location>
        <begin position="33"/>
        <end position="51"/>
    </location>
</feature>
<evidence type="ECO:0000313" key="12">
    <source>
        <dbReference type="Proteomes" id="UP000315003"/>
    </source>
</evidence>
<evidence type="ECO:0000256" key="1">
    <source>
        <dbReference type="ARBA" id="ARBA00004651"/>
    </source>
</evidence>
<evidence type="ECO:0000256" key="6">
    <source>
        <dbReference type="ARBA" id="ARBA00022779"/>
    </source>
</evidence>
<evidence type="ECO:0000256" key="5">
    <source>
        <dbReference type="ARBA" id="ARBA00022692"/>
    </source>
</evidence>
<keyword evidence="6" id="KW-0283">Flagellar rotation</keyword>
<dbReference type="GO" id="GO:0006935">
    <property type="term" value="P:chemotaxis"/>
    <property type="evidence" value="ECO:0007669"/>
    <property type="project" value="InterPro"/>
</dbReference>
<keyword evidence="4" id="KW-1003">Cell membrane</keyword>
<comment type="subcellular location">
    <subcellularLocation>
        <location evidence="1">Cell membrane</location>
        <topology evidence="1">Multi-pass membrane protein</topology>
    </subcellularLocation>
</comment>
<evidence type="ECO:0000256" key="2">
    <source>
        <dbReference type="ARBA" id="ARBA00008038"/>
    </source>
</evidence>
<feature type="domain" description="MotA/TolQ/ExbB proton channel" evidence="10">
    <location>
        <begin position="101"/>
        <end position="218"/>
    </location>
</feature>
<reference evidence="11 12" key="1">
    <citation type="submission" date="2019-02" db="EMBL/GenBank/DDBJ databases">
        <title>Deep-cultivation of Planctomycetes and their phenomic and genomic characterization uncovers novel biology.</title>
        <authorList>
            <person name="Wiegand S."/>
            <person name="Jogler M."/>
            <person name="Boedeker C."/>
            <person name="Pinto D."/>
            <person name="Vollmers J."/>
            <person name="Rivas-Marin E."/>
            <person name="Kohn T."/>
            <person name="Peeters S.H."/>
            <person name="Heuer A."/>
            <person name="Rast P."/>
            <person name="Oberbeckmann S."/>
            <person name="Bunk B."/>
            <person name="Jeske O."/>
            <person name="Meyerdierks A."/>
            <person name="Storesund J.E."/>
            <person name="Kallscheuer N."/>
            <person name="Luecker S."/>
            <person name="Lage O.M."/>
            <person name="Pohl T."/>
            <person name="Merkel B.J."/>
            <person name="Hornburger P."/>
            <person name="Mueller R.-W."/>
            <person name="Bruemmer F."/>
            <person name="Labrenz M."/>
            <person name="Spormann A.M."/>
            <person name="Op den Camp H."/>
            <person name="Overmann J."/>
            <person name="Amann R."/>
            <person name="Jetten M.S.M."/>
            <person name="Mascher T."/>
            <person name="Medema M.H."/>
            <person name="Devos D.P."/>
            <person name="Kaster A.-K."/>
            <person name="Ovreas L."/>
            <person name="Rohde M."/>
            <person name="Galperin M.Y."/>
            <person name="Jogler C."/>
        </authorList>
    </citation>
    <scope>NUCLEOTIDE SEQUENCE [LARGE SCALE GENOMIC DNA]</scope>
    <source>
        <strain evidence="11 12">SV_7m_r</strain>
    </source>
</reference>
<organism evidence="11 12">
    <name type="scientific">Stieleria bergensis</name>
    <dbReference type="NCBI Taxonomy" id="2528025"/>
    <lineage>
        <taxon>Bacteria</taxon>
        <taxon>Pseudomonadati</taxon>
        <taxon>Planctomycetota</taxon>
        <taxon>Planctomycetia</taxon>
        <taxon>Pirellulales</taxon>
        <taxon>Pirellulaceae</taxon>
        <taxon>Stieleria</taxon>
    </lineage>
</organism>
<dbReference type="GO" id="GO:0071978">
    <property type="term" value="P:bacterial-type flagellum-dependent swarming motility"/>
    <property type="evidence" value="ECO:0007669"/>
    <property type="project" value="InterPro"/>
</dbReference>
<evidence type="ECO:0000256" key="9">
    <source>
        <dbReference type="SAM" id="Phobius"/>
    </source>
</evidence>
<protein>
    <submittedName>
        <fullName evidence="11">Chemotaxis protein PomA</fullName>
    </submittedName>
</protein>
<dbReference type="PANTHER" id="PTHR30433">
    <property type="entry name" value="CHEMOTAXIS PROTEIN MOTA"/>
    <property type="match status" value="1"/>
</dbReference>
<keyword evidence="5 9" id="KW-0812">Transmembrane</keyword>
<dbReference type="PANTHER" id="PTHR30433:SF2">
    <property type="entry name" value="MOTILITY PROTEIN A"/>
    <property type="match status" value="1"/>
</dbReference>
<dbReference type="Proteomes" id="UP000315003">
    <property type="component" value="Chromosome"/>
</dbReference>
<keyword evidence="3" id="KW-0813">Transport</keyword>
<name>A0A517STS6_9BACT</name>
<dbReference type="InterPro" id="IPR002898">
    <property type="entry name" value="MotA_ExbB_proton_chnl"/>
</dbReference>
<dbReference type="EMBL" id="CP036272">
    <property type="protein sequence ID" value="QDT59526.1"/>
    <property type="molecule type" value="Genomic_DNA"/>
</dbReference>
<accession>A0A517STS6</accession>
<dbReference type="InterPro" id="IPR047055">
    <property type="entry name" value="MotA-like"/>
</dbReference>
<keyword evidence="12" id="KW-1185">Reference proteome</keyword>
<dbReference type="Pfam" id="PF01618">
    <property type="entry name" value="MotA_ExbB"/>
    <property type="match status" value="1"/>
</dbReference>
<comment type="similarity">
    <text evidence="2">Belongs to the MotA family.</text>
</comment>
<feature type="transmembrane region" description="Helical" evidence="9">
    <location>
        <begin position="148"/>
        <end position="169"/>
    </location>
</feature>
<evidence type="ECO:0000256" key="8">
    <source>
        <dbReference type="ARBA" id="ARBA00023136"/>
    </source>
</evidence>
<dbReference type="RefSeq" id="WP_145271470.1">
    <property type="nucleotide sequence ID" value="NZ_CP036272.1"/>
</dbReference>
<gene>
    <name evidence="11" type="primary">pomA</name>
    <name evidence="11" type="ORF">SV7mr_20340</name>
</gene>
<dbReference type="GO" id="GO:0005886">
    <property type="term" value="C:plasma membrane"/>
    <property type="evidence" value="ECO:0007669"/>
    <property type="project" value="UniProtKB-SubCell"/>
</dbReference>
<dbReference type="InterPro" id="IPR000540">
    <property type="entry name" value="Flag_MotA_CS"/>
</dbReference>
<evidence type="ECO:0000256" key="4">
    <source>
        <dbReference type="ARBA" id="ARBA00022475"/>
    </source>
</evidence>
<evidence type="ECO:0000313" key="11">
    <source>
        <dbReference type="EMBL" id="QDT59526.1"/>
    </source>
</evidence>
<dbReference type="OrthoDB" id="9806929at2"/>
<evidence type="ECO:0000259" key="10">
    <source>
        <dbReference type="Pfam" id="PF01618"/>
    </source>
</evidence>
<evidence type="ECO:0000256" key="7">
    <source>
        <dbReference type="ARBA" id="ARBA00022989"/>
    </source>
</evidence>
<dbReference type="AlphaFoldDB" id="A0A517STS6"/>
<dbReference type="PROSITE" id="PS01307">
    <property type="entry name" value="MOTA"/>
    <property type="match status" value="1"/>
</dbReference>
<sequence>MDIATIIGLVLGFGLILIAILLGGAGLEPFIDTASVMIVVGGVIAAALINFPLRNVLGTATVVMKCFLFKLPDSIETIRQFKHFAEVIRKDGLLALEDEASELPDDFMRRGLEALISGVPAEDVSRSLEIELAYLEQRHLVGKKMMDSAGASAPAFGMIGTLIGLVQMLRALDDPSKIGGGMATALLTTLYGALIANVVCIPLAGKLETRNAEEGLLREMMIRGIGLLGEGESPRVVEEKLMAFISPKSRKALQLKAA</sequence>
<evidence type="ECO:0000256" key="3">
    <source>
        <dbReference type="ARBA" id="ARBA00022448"/>
    </source>
</evidence>
<feature type="transmembrane region" description="Helical" evidence="9">
    <location>
        <begin position="181"/>
        <end position="204"/>
    </location>
</feature>
<keyword evidence="7 9" id="KW-1133">Transmembrane helix</keyword>